<proteinExistence type="inferred from homology"/>
<evidence type="ECO:0000256" key="5">
    <source>
        <dbReference type="SAM" id="Coils"/>
    </source>
</evidence>
<keyword evidence="6" id="KW-0472">Membrane</keyword>
<dbReference type="InterPro" id="IPR030190">
    <property type="entry name" value="MacA_alpha-hairpin_sf"/>
</dbReference>
<dbReference type="InterPro" id="IPR006143">
    <property type="entry name" value="RND_pump_MFP"/>
</dbReference>
<dbReference type="PANTHER" id="PTHR30469:SF33">
    <property type="entry name" value="SLR1207 PROTEIN"/>
    <property type="match status" value="1"/>
</dbReference>
<dbReference type="Gene3D" id="2.40.50.100">
    <property type="match status" value="1"/>
</dbReference>
<dbReference type="RefSeq" id="WP_310259899.1">
    <property type="nucleotide sequence ID" value="NZ_JAVDXU010000001.1"/>
</dbReference>
<gene>
    <name evidence="10" type="ORF">J2X20_000322</name>
</gene>
<dbReference type="EMBL" id="JAVDXU010000001">
    <property type="protein sequence ID" value="MDR7267693.1"/>
    <property type="molecule type" value="Genomic_DNA"/>
</dbReference>
<comment type="subcellular location">
    <subcellularLocation>
        <location evidence="1">Cell membrane</location>
    </subcellularLocation>
</comment>
<dbReference type="Gene3D" id="6.10.140.1990">
    <property type="match status" value="1"/>
</dbReference>
<comment type="similarity">
    <text evidence="2">Belongs to the membrane fusion protein (MFP) (TC 8.A.1) family.</text>
</comment>
<feature type="domain" description="Multidrug resistance protein MdtA-like C-terminal permuted SH3" evidence="9">
    <location>
        <begin position="309"/>
        <end position="365"/>
    </location>
</feature>
<reference evidence="10 11" key="1">
    <citation type="submission" date="2023-07" db="EMBL/GenBank/DDBJ databases">
        <title>Sorghum-associated microbial communities from plants grown in Nebraska, USA.</title>
        <authorList>
            <person name="Schachtman D."/>
        </authorList>
    </citation>
    <scope>NUCLEOTIDE SEQUENCE [LARGE SCALE GENOMIC DNA]</scope>
    <source>
        <strain evidence="10 11">BE314</strain>
    </source>
</reference>
<evidence type="ECO:0000313" key="10">
    <source>
        <dbReference type="EMBL" id="MDR7267693.1"/>
    </source>
</evidence>
<dbReference type="InterPro" id="IPR058625">
    <property type="entry name" value="MdtA-like_BSH"/>
</dbReference>
<evidence type="ECO:0000256" key="2">
    <source>
        <dbReference type="ARBA" id="ARBA00009477"/>
    </source>
</evidence>
<organism evidence="10 11">
    <name type="scientific">Roseateles saccharophilus</name>
    <name type="common">Pseudomonas saccharophila</name>
    <dbReference type="NCBI Taxonomy" id="304"/>
    <lineage>
        <taxon>Bacteria</taxon>
        <taxon>Pseudomonadati</taxon>
        <taxon>Pseudomonadota</taxon>
        <taxon>Betaproteobacteria</taxon>
        <taxon>Burkholderiales</taxon>
        <taxon>Sphaerotilaceae</taxon>
        <taxon>Roseateles</taxon>
    </lineage>
</organism>
<keyword evidence="3" id="KW-0813">Transport</keyword>
<sequence length="384" mass="40785">MKKDSFLKRWRVRLIVVAVLAIGGATWWFTRTPPPPPPPPSGVVALADVTQSVQAAGVLQAKTKVDVGAQVSGQIQTIHIELGQQVKKGDLLVSLDPELARSDVAQAEAAVAQASASIDSRKVDADAARRELKRQQRLLAGQATSGNEAEKAETELAKIEADLRGQAANLTRLQAELDKKKVSLSYTRITAPMNGTVVNLPVQVGQTLISVQITPVILTLADLDTITVRTKVPEADIQAIKVGQTARFSTLSGEGKRYEGKVRVIQPVPERAGNAVFYNVLFEVDNRERALFSDMTVQVDIETGSARQVLAMPVVALGERGKDGRYTVTVLDAANKQTPRQVKVGLQDGAKVQVLDGLKAGEKVLLAPPSAADAAASAGSAASS</sequence>
<dbReference type="Proteomes" id="UP001180453">
    <property type="component" value="Unassembled WGS sequence"/>
</dbReference>
<accession>A0ABU1YFQ9</accession>
<dbReference type="PANTHER" id="PTHR30469">
    <property type="entry name" value="MULTIDRUG RESISTANCE PROTEIN MDTA"/>
    <property type="match status" value="1"/>
</dbReference>
<dbReference type="Pfam" id="PF25944">
    <property type="entry name" value="Beta-barrel_RND"/>
    <property type="match status" value="1"/>
</dbReference>
<dbReference type="Gene3D" id="2.40.30.170">
    <property type="match status" value="1"/>
</dbReference>
<evidence type="ECO:0000256" key="1">
    <source>
        <dbReference type="ARBA" id="ARBA00004236"/>
    </source>
</evidence>
<evidence type="ECO:0000259" key="9">
    <source>
        <dbReference type="Pfam" id="PF25967"/>
    </source>
</evidence>
<dbReference type="InterPro" id="IPR058627">
    <property type="entry name" value="MdtA-like_C"/>
</dbReference>
<evidence type="ECO:0000259" key="8">
    <source>
        <dbReference type="Pfam" id="PF25944"/>
    </source>
</evidence>
<keyword evidence="6" id="KW-0812">Transmembrane</keyword>
<dbReference type="InterPro" id="IPR058626">
    <property type="entry name" value="MdtA-like_b-barrel"/>
</dbReference>
<dbReference type="SUPFAM" id="SSF111369">
    <property type="entry name" value="HlyD-like secretion proteins"/>
    <property type="match status" value="1"/>
</dbReference>
<evidence type="ECO:0000259" key="7">
    <source>
        <dbReference type="Pfam" id="PF25917"/>
    </source>
</evidence>
<dbReference type="Pfam" id="PF25917">
    <property type="entry name" value="BSH_RND"/>
    <property type="match status" value="1"/>
</dbReference>
<dbReference type="Gene3D" id="2.40.420.20">
    <property type="match status" value="1"/>
</dbReference>
<feature type="domain" description="Multidrug resistance protein MdtA-like barrel-sandwich hybrid" evidence="7">
    <location>
        <begin position="64"/>
        <end position="219"/>
    </location>
</feature>
<keyword evidence="4 5" id="KW-0175">Coiled coil</keyword>
<evidence type="ECO:0000256" key="6">
    <source>
        <dbReference type="SAM" id="Phobius"/>
    </source>
</evidence>
<dbReference type="Pfam" id="PF25967">
    <property type="entry name" value="RND-MFP_C"/>
    <property type="match status" value="1"/>
</dbReference>
<evidence type="ECO:0000313" key="11">
    <source>
        <dbReference type="Proteomes" id="UP001180453"/>
    </source>
</evidence>
<keyword evidence="6" id="KW-1133">Transmembrane helix</keyword>
<feature type="domain" description="Multidrug resistance protein MdtA-like beta-barrel" evidence="8">
    <location>
        <begin position="225"/>
        <end position="304"/>
    </location>
</feature>
<evidence type="ECO:0000256" key="3">
    <source>
        <dbReference type="ARBA" id="ARBA00022448"/>
    </source>
</evidence>
<protein>
    <submittedName>
        <fullName evidence="10">Macrolide-specific efflux system membrane fusion protein</fullName>
    </submittedName>
</protein>
<dbReference type="NCBIfam" id="TIGR01730">
    <property type="entry name" value="RND_mfp"/>
    <property type="match status" value="1"/>
</dbReference>
<comment type="caution">
    <text evidence="10">The sequence shown here is derived from an EMBL/GenBank/DDBJ whole genome shotgun (WGS) entry which is preliminary data.</text>
</comment>
<keyword evidence="11" id="KW-1185">Reference proteome</keyword>
<feature type="transmembrane region" description="Helical" evidence="6">
    <location>
        <begin position="12"/>
        <end position="30"/>
    </location>
</feature>
<evidence type="ECO:0000256" key="4">
    <source>
        <dbReference type="ARBA" id="ARBA00023054"/>
    </source>
</evidence>
<name>A0ABU1YFQ9_ROSSA</name>
<feature type="coiled-coil region" evidence="5">
    <location>
        <begin position="149"/>
        <end position="176"/>
    </location>
</feature>